<evidence type="ECO:0000256" key="5">
    <source>
        <dbReference type="ARBA" id="ARBA00023136"/>
    </source>
</evidence>
<keyword evidence="2" id="KW-0813">Transport</keyword>
<feature type="transmembrane region" description="Helical" evidence="6">
    <location>
        <begin position="385"/>
        <end position="407"/>
    </location>
</feature>
<feature type="transmembrane region" description="Helical" evidence="6">
    <location>
        <begin position="452"/>
        <end position="475"/>
    </location>
</feature>
<evidence type="ECO:0000313" key="7">
    <source>
        <dbReference type="EMBL" id="EOQ88100.1"/>
    </source>
</evidence>
<evidence type="ECO:0000256" key="2">
    <source>
        <dbReference type="ARBA" id="ARBA00022448"/>
    </source>
</evidence>
<evidence type="ECO:0000256" key="6">
    <source>
        <dbReference type="SAM" id="Phobius"/>
    </source>
</evidence>
<proteinExistence type="predicted"/>
<dbReference type="GO" id="GO:0022857">
    <property type="term" value="F:transmembrane transporter activity"/>
    <property type="evidence" value="ECO:0007669"/>
    <property type="project" value="InterPro"/>
</dbReference>
<comment type="caution">
    <text evidence="7">The sequence shown here is derived from an EMBL/GenBank/DDBJ whole genome shotgun (WGS) entry which is preliminary data.</text>
</comment>
<feature type="transmembrane region" description="Helical" evidence="6">
    <location>
        <begin position="148"/>
        <end position="167"/>
    </location>
</feature>
<feature type="transmembrane region" description="Helical" evidence="6">
    <location>
        <begin position="308"/>
        <end position="333"/>
    </location>
</feature>
<dbReference type="GO" id="GO:0016020">
    <property type="term" value="C:membrane"/>
    <property type="evidence" value="ECO:0007669"/>
    <property type="project" value="UniProtKB-SubCell"/>
</dbReference>
<comment type="subcellular location">
    <subcellularLocation>
        <location evidence="1">Membrane</location>
        <topology evidence="1">Multi-pass membrane protein</topology>
    </subcellularLocation>
</comment>
<sequence>MKTGIEMDQKTLDHDAEQLKSLGLNSEFDRSMSFWENFSLGFTYLSPVVGVYSVFALAIQAGGPPMIWNYFFVGLGQFLVCLVFGEVVSQYPISGGIYPWSLRLVGERFAWMSAWVYAWALFTSVAAVAVGGAPFLNNLLGIELGNTGFIWIAIGMILISTLLNLSGTKLLAQVAFFGFACELVGAILVGGYLLFFAKVNSINILWDTFTFGDGMSYFPAFLASSVAAMFCYYGFEACGDVAEETPNASSAIPKSMRMTIYIGGGAAIFICLALLLALPNVDKAISGEDADPVTTTLTSAMGITGYRMVIVVVMISFLSCLLSLQAAASRLLFSFARDGMIFGSQYLNHLSKKGKVPTKALLVTGIIPIVITGIGHWLQDTVTTIISFASCGIYVAFQMVVFGALYARLKGWKPAGSFTLGRYGFLINVLAFIYGIAAVSNMVWPRSPDEPWFINYGMIFTSLVVVSTGFFYLLFAKPHLRKKYAKTIH</sequence>
<accession>A0A5E8HC00</accession>
<evidence type="ECO:0000256" key="1">
    <source>
        <dbReference type="ARBA" id="ARBA00004141"/>
    </source>
</evidence>
<keyword evidence="4 6" id="KW-1133">Transmembrane helix</keyword>
<evidence type="ECO:0000313" key="8">
    <source>
        <dbReference type="Proteomes" id="UP000013996"/>
    </source>
</evidence>
<feature type="transmembrane region" description="Helical" evidence="6">
    <location>
        <begin position="109"/>
        <end position="136"/>
    </location>
</feature>
<reference evidence="7 8" key="1">
    <citation type="submission" date="2013-04" db="EMBL/GenBank/DDBJ databases">
        <authorList>
            <person name="Harkins D.M."/>
            <person name="Durkin A.S."/>
            <person name="Brinkac L.M."/>
            <person name="Haft D.H."/>
            <person name="Selengut J.D."/>
            <person name="Sanka R."/>
            <person name="DePew J."/>
            <person name="Purushe J."/>
            <person name="Hartskeerl R.A."/>
            <person name="Ahmed A."/>
            <person name="van der Linden H."/>
            <person name="Goris M.G.A."/>
            <person name="Vinetz J.M."/>
            <person name="Sutton G.G."/>
            <person name="Nierman W.C."/>
            <person name="Fouts D.E."/>
        </authorList>
    </citation>
    <scope>NUCLEOTIDE SEQUENCE [LARGE SCALE GENOMIC DNA]</scope>
    <source>
        <strain evidence="7 8">Sao Paulo</strain>
    </source>
</reference>
<dbReference type="Gene3D" id="1.20.1740.10">
    <property type="entry name" value="Amino acid/polyamine transporter I"/>
    <property type="match status" value="1"/>
</dbReference>
<organism evidence="7 8">
    <name type="scientific">Leptospira yanagawae serovar Saopaulo str. Sao Paulo = ATCC 700523</name>
    <dbReference type="NCBI Taxonomy" id="1249483"/>
    <lineage>
        <taxon>Bacteria</taxon>
        <taxon>Pseudomonadati</taxon>
        <taxon>Spirochaetota</taxon>
        <taxon>Spirochaetia</taxon>
        <taxon>Leptospirales</taxon>
        <taxon>Leptospiraceae</taxon>
        <taxon>Leptospira</taxon>
    </lineage>
</organism>
<feature type="transmembrane region" description="Helical" evidence="6">
    <location>
        <begin position="256"/>
        <end position="278"/>
    </location>
</feature>
<dbReference type="InterPro" id="IPR002293">
    <property type="entry name" value="AA/rel_permease1"/>
</dbReference>
<name>A0A5E8HC00_9LEPT</name>
<dbReference type="AlphaFoldDB" id="A0A5E8HC00"/>
<evidence type="ECO:0000256" key="3">
    <source>
        <dbReference type="ARBA" id="ARBA00022692"/>
    </source>
</evidence>
<dbReference type="EMBL" id="AOGX02000024">
    <property type="protein sequence ID" value="EOQ88100.1"/>
    <property type="molecule type" value="Genomic_DNA"/>
</dbReference>
<dbReference type="Proteomes" id="UP000013996">
    <property type="component" value="Unassembled WGS sequence"/>
</dbReference>
<dbReference type="Pfam" id="PF13520">
    <property type="entry name" value="AA_permease_2"/>
    <property type="match status" value="1"/>
</dbReference>
<feature type="transmembrane region" description="Helical" evidence="6">
    <location>
        <begin position="67"/>
        <end position="88"/>
    </location>
</feature>
<keyword evidence="3 6" id="KW-0812">Transmembrane</keyword>
<feature type="transmembrane region" description="Helical" evidence="6">
    <location>
        <begin position="40"/>
        <end position="61"/>
    </location>
</feature>
<feature type="transmembrane region" description="Helical" evidence="6">
    <location>
        <begin position="174"/>
        <end position="197"/>
    </location>
</feature>
<dbReference type="STRING" id="1249483.LEP1GSC202_3211"/>
<dbReference type="PIRSF" id="PIRSF006060">
    <property type="entry name" value="AA_transporter"/>
    <property type="match status" value="1"/>
</dbReference>
<evidence type="ECO:0000256" key="4">
    <source>
        <dbReference type="ARBA" id="ARBA00022989"/>
    </source>
</evidence>
<feature type="transmembrane region" description="Helical" evidence="6">
    <location>
        <begin position="360"/>
        <end position="379"/>
    </location>
</feature>
<dbReference type="PANTHER" id="PTHR45649:SF26">
    <property type="entry name" value="OS04G0435100 PROTEIN"/>
    <property type="match status" value="1"/>
</dbReference>
<gene>
    <name evidence="7" type="ORF">LEP1GSC202_3211</name>
</gene>
<feature type="transmembrane region" description="Helical" evidence="6">
    <location>
        <begin position="217"/>
        <end position="235"/>
    </location>
</feature>
<feature type="transmembrane region" description="Helical" evidence="6">
    <location>
        <begin position="419"/>
        <end position="440"/>
    </location>
</feature>
<protein>
    <submittedName>
        <fullName evidence="7">Amino acid permease</fullName>
    </submittedName>
</protein>
<dbReference type="PANTHER" id="PTHR45649">
    <property type="entry name" value="AMINO-ACID PERMEASE BAT1"/>
    <property type="match status" value="1"/>
</dbReference>
<keyword evidence="5 6" id="KW-0472">Membrane</keyword>